<gene>
    <name evidence="1" type="ORF">OE749_05040</name>
</gene>
<dbReference type="Gene3D" id="1.25.40.10">
    <property type="entry name" value="Tetratricopeptide repeat domain"/>
    <property type="match status" value="1"/>
</dbReference>
<reference evidence="1 2" key="1">
    <citation type="submission" date="2022-10" db="EMBL/GenBank/DDBJ databases">
        <title>Aestuariibacter sp. AA17 isolated from Montipora capitata coral fragment.</title>
        <authorList>
            <person name="Emsley S.A."/>
            <person name="Pfannmuller K.M."/>
            <person name="Loughran R.M."/>
            <person name="Shlafstein M."/>
            <person name="Papke E."/>
            <person name="Saw J.H."/>
            <person name="Ushijima B."/>
            <person name="Videau P."/>
        </authorList>
    </citation>
    <scope>NUCLEOTIDE SEQUENCE [LARGE SCALE GENOMIC DNA]</scope>
    <source>
        <strain evidence="1 2">AA17</strain>
    </source>
</reference>
<dbReference type="EMBL" id="JAOWKX010000002">
    <property type="protein sequence ID" value="MCV2884054.1"/>
    <property type="molecule type" value="Genomic_DNA"/>
</dbReference>
<accession>A0ABT3A5U7</accession>
<name>A0ABT3A5U7_9ALTE</name>
<dbReference type="Proteomes" id="UP001652504">
    <property type="component" value="Unassembled WGS sequence"/>
</dbReference>
<evidence type="ECO:0000313" key="1">
    <source>
        <dbReference type="EMBL" id="MCV2884054.1"/>
    </source>
</evidence>
<dbReference type="RefSeq" id="WP_263711264.1">
    <property type="nucleotide sequence ID" value="NZ_JAOWKX010000002.1"/>
</dbReference>
<keyword evidence="2" id="KW-1185">Reference proteome</keyword>
<evidence type="ECO:0000313" key="2">
    <source>
        <dbReference type="Proteomes" id="UP001652504"/>
    </source>
</evidence>
<dbReference type="InterPro" id="IPR011990">
    <property type="entry name" value="TPR-like_helical_dom_sf"/>
</dbReference>
<organism evidence="1 2">
    <name type="scientific">Fluctibacter corallii</name>
    <dbReference type="NCBI Taxonomy" id="2984329"/>
    <lineage>
        <taxon>Bacteria</taxon>
        <taxon>Pseudomonadati</taxon>
        <taxon>Pseudomonadota</taxon>
        <taxon>Gammaproteobacteria</taxon>
        <taxon>Alteromonadales</taxon>
        <taxon>Alteromonadaceae</taxon>
        <taxon>Fluctibacter</taxon>
    </lineage>
</organism>
<sequence>MMKCWQILGIEPTHDLDQITHAYENKIALLSKTDNSGDIELIGQAYNQAIELAQQDAMMKRELAIENEPDKEQAEENTSSIVARFIALLNKPDERNEIANWQHLTHASELNDPTVRHKVNDAILPTLLEIEVGESSEQAHSRLPQPILALIANRFNWLQRRSDMYQIFNPAQLDVLFVHTFGNKAAVFEESEKASSSAWLWRIVKLVVIWFIVIRLMMFGFDYVVGNDRETTHVDATPPSPLLVCNKITKPDESDEFAQCKTFAEEGHLAAQMRLAWLYSQSDAEDSWQKTFDWAVKASNRNQEAALLTGILLYKLGDSENDIENGKARINAMMEKGFKPADAYLASLYLTNDIADLETMTVKEALTSSHRVDPDIVPFDLLVSMYASGITVKADRKKAVNVMEQLANRYFPQGTNAVAWFLATLENNTLTGPEFALELAQRVIDHPQYENSYAYIDTAAAAMAAAGQFEKAIETQQKANAILAQQVAQDASLNWMLEEFESRLSLYQNQQAYTEYQILTSKQALGEAVSENIEELLLETLQFAVR</sequence>
<comment type="caution">
    <text evidence="1">The sequence shown here is derived from an EMBL/GenBank/DDBJ whole genome shotgun (WGS) entry which is preliminary data.</text>
</comment>
<evidence type="ECO:0008006" key="3">
    <source>
        <dbReference type="Google" id="ProtNLM"/>
    </source>
</evidence>
<protein>
    <recommendedName>
        <fullName evidence="3">J domain-containing protein</fullName>
    </recommendedName>
</protein>
<proteinExistence type="predicted"/>